<dbReference type="EMBL" id="VWKV01000034">
    <property type="protein sequence ID" value="KAA3957540.1"/>
    <property type="molecule type" value="Genomic_DNA"/>
</dbReference>
<dbReference type="AlphaFoldDB" id="A0A641Q3Z2"/>
<organism evidence="1">
    <name type="scientific">Bacteroides ovatus</name>
    <dbReference type="NCBI Taxonomy" id="28116"/>
    <lineage>
        <taxon>Bacteria</taxon>
        <taxon>Pseudomonadati</taxon>
        <taxon>Bacteroidota</taxon>
        <taxon>Bacteroidia</taxon>
        <taxon>Bacteroidales</taxon>
        <taxon>Bacteroidaceae</taxon>
        <taxon>Bacteroides</taxon>
    </lineage>
</organism>
<accession>A0A641Q3Z2</accession>
<proteinExistence type="predicted"/>
<sequence length="133" mass="15043">MKSDIEIKDAIYVVIKGSSLEKAVTGKLKKTKRPTSSDKEDIVISILDNGSGQMQKAFVNVNIYVPDYIRDGQAEENTIRLRELCKMSYELLFNCRGDGFRVDSKGSKQRVLEVSGKDEHFINNKLLIQISNE</sequence>
<gene>
    <name evidence="1" type="ORF">F3D74_20645</name>
</gene>
<reference evidence="1" key="1">
    <citation type="journal article" date="2019" name="Nat. Med.">
        <title>A library of human gut bacterial isolates paired with longitudinal multiomics data enables mechanistic microbiome research.</title>
        <authorList>
            <person name="Poyet M."/>
            <person name="Groussin M."/>
            <person name="Gibbons S.M."/>
            <person name="Avila-Pacheco J."/>
            <person name="Jiang X."/>
            <person name="Kearney S.M."/>
            <person name="Perrotta A.R."/>
            <person name="Berdy B."/>
            <person name="Zhao S."/>
            <person name="Lieberman T.D."/>
            <person name="Swanson P.K."/>
            <person name="Smith M."/>
            <person name="Roesemann S."/>
            <person name="Alexander J.E."/>
            <person name="Rich S.A."/>
            <person name="Livny J."/>
            <person name="Vlamakis H."/>
            <person name="Clish C."/>
            <person name="Bullock K."/>
            <person name="Deik A."/>
            <person name="Scott J."/>
            <person name="Pierce K.A."/>
            <person name="Xavier R.J."/>
            <person name="Alm E.J."/>
        </authorList>
    </citation>
    <scope>NUCLEOTIDE SEQUENCE</scope>
    <source>
        <strain evidence="1">BIOML-A154</strain>
    </source>
</reference>
<dbReference type="RefSeq" id="WP_055167992.1">
    <property type="nucleotide sequence ID" value="NZ_CZBG01000023.1"/>
</dbReference>
<protein>
    <submittedName>
        <fullName evidence="1">Uncharacterized protein</fullName>
    </submittedName>
</protein>
<name>A0A641Q3Z2_BACOV</name>
<evidence type="ECO:0000313" key="1">
    <source>
        <dbReference type="EMBL" id="KAA3957540.1"/>
    </source>
</evidence>
<comment type="caution">
    <text evidence="1">The sequence shown here is derived from an EMBL/GenBank/DDBJ whole genome shotgun (WGS) entry which is preliminary data.</text>
</comment>